<accession>A0A6N3FNE8</accession>
<evidence type="ECO:0000313" key="1">
    <source>
        <dbReference type="EMBL" id="VYU53732.1"/>
    </source>
</evidence>
<protein>
    <submittedName>
        <fullName evidence="1">Uncharacterized protein</fullName>
    </submittedName>
</protein>
<name>A0A6N3FNE8_9BACT</name>
<dbReference type="AlphaFoldDB" id="A0A6N3FNE8"/>
<gene>
    <name evidence="1" type="ORF">PCLFYP37_00147</name>
</gene>
<reference evidence="1" key="1">
    <citation type="submission" date="2019-11" db="EMBL/GenBank/DDBJ databases">
        <authorList>
            <person name="Feng L."/>
        </authorList>
    </citation>
    <scope>NUCLEOTIDE SEQUENCE</scope>
    <source>
        <strain evidence="1">PclaraLFYP37</strain>
    </source>
</reference>
<organism evidence="1">
    <name type="scientific">Paraprevotella clara</name>
    <dbReference type="NCBI Taxonomy" id="454154"/>
    <lineage>
        <taxon>Bacteria</taxon>
        <taxon>Pseudomonadati</taxon>
        <taxon>Bacteroidota</taxon>
        <taxon>Bacteroidia</taxon>
        <taxon>Bacteroidales</taxon>
        <taxon>Prevotellaceae</taxon>
        <taxon>Paraprevotella</taxon>
    </lineage>
</organism>
<sequence length="81" mass="9402">MQPKTYIYSKPAFFRLILSGFHFTEKRKKLSFGNKNENKRGNLSVLVIPRYKPAIPKVKETVPEDLYKYSGTALSDVSYQK</sequence>
<dbReference type="EMBL" id="CACRUT010000023">
    <property type="protein sequence ID" value="VYU53732.1"/>
    <property type="molecule type" value="Genomic_DNA"/>
</dbReference>
<proteinExistence type="predicted"/>